<evidence type="ECO:0000256" key="1">
    <source>
        <dbReference type="ARBA" id="ARBA00004651"/>
    </source>
</evidence>
<keyword evidence="4 7" id="KW-0812">Transmembrane</keyword>
<dbReference type="AlphaFoldDB" id="A0A1W6A0J8"/>
<dbReference type="Pfam" id="PF04239">
    <property type="entry name" value="DUF421"/>
    <property type="match status" value="1"/>
</dbReference>
<sequence>MGKRSIGELPVFDFLVVLVLGSVVGADIADPNINHIHTVIAMIAIAFVQKFVIWSKLKNRKIGKLLTFEPTIVVFKGELIERNLQDINYSIDNILQMLREKEVFHIQDVDMGIIEANGRLSIKLRSGKEPVTKKDMNIYTRGGGYEVPVIMDGEIQTDILYRTNKDEKWLKQQLDEYGVSNSKDVFYAAISDQGEFTLLRKGKEQGPLPPIQH</sequence>
<dbReference type="InterPro" id="IPR007353">
    <property type="entry name" value="DUF421"/>
</dbReference>
<dbReference type="PANTHER" id="PTHR34582">
    <property type="entry name" value="UPF0702 TRANSMEMBRANE PROTEIN YCAP"/>
    <property type="match status" value="1"/>
</dbReference>
<reference evidence="9 10" key="1">
    <citation type="submission" date="2017-04" db="EMBL/GenBank/DDBJ databases">
        <title>The whole genome sequencing and assembly of Halobacillus mangrovi strain.</title>
        <authorList>
            <person name="Lee S.-J."/>
            <person name="Park M.-K."/>
            <person name="Kim J.-Y."/>
            <person name="Lee Y.-J."/>
            <person name="Yi H."/>
            <person name="Bahn Y.-S."/>
            <person name="Kim J.F."/>
            <person name="Lee D.-W."/>
        </authorList>
    </citation>
    <scope>NUCLEOTIDE SEQUENCE [LARGE SCALE GENOMIC DNA]</scope>
    <source>
        <strain evidence="9 10">KTB 131</strain>
    </source>
</reference>
<feature type="transmembrane region" description="Helical" evidence="7">
    <location>
        <begin position="35"/>
        <end position="54"/>
    </location>
</feature>
<name>A0A1W6A0J8_9BACI</name>
<keyword evidence="6 7" id="KW-0472">Membrane</keyword>
<dbReference type="GO" id="GO:0005886">
    <property type="term" value="C:plasma membrane"/>
    <property type="evidence" value="ECO:0007669"/>
    <property type="project" value="UniProtKB-SubCell"/>
</dbReference>
<dbReference type="Gene3D" id="3.30.240.20">
    <property type="entry name" value="bsu07140 like domains"/>
    <property type="match status" value="2"/>
</dbReference>
<dbReference type="PANTHER" id="PTHR34582:SF6">
    <property type="entry name" value="UPF0702 TRANSMEMBRANE PROTEIN YCAP"/>
    <property type="match status" value="1"/>
</dbReference>
<proteinExistence type="inferred from homology"/>
<dbReference type="STRING" id="402384.HM131_02705"/>
<gene>
    <name evidence="9" type="ORF">HM131_02705</name>
</gene>
<evidence type="ECO:0000256" key="2">
    <source>
        <dbReference type="ARBA" id="ARBA00006448"/>
    </source>
</evidence>
<evidence type="ECO:0000256" key="5">
    <source>
        <dbReference type="ARBA" id="ARBA00022989"/>
    </source>
</evidence>
<keyword evidence="5 7" id="KW-1133">Transmembrane helix</keyword>
<evidence type="ECO:0000256" key="3">
    <source>
        <dbReference type="ARBA" id="ARBA00022475"/>
    </source>
</evidence>
<evidence type="ECO:0000259" key="8">
    <source>
        <dbReference type="Pfam" id="PF04239"/>
    </source>
</evidence>
<dbReference type="EMBL" id="CP020772">
    <property type="protein sequence ID" value="ARI79088.1"/>
    <property type="molecule type" value="Genomic_DNA"/>
</dbReference>
<keyword evidence="10" id="KW-1185">Reference proteome</keyword>
<organism evidence="9 10">
    <name type="scientific">Halobacillus mangrovi</name>
    <dbReference type="NCBI Taxonomy" id="402384"/>
    <lineage>
        <taxon>Bacteria</taxon>
        <taxon>Bacillati</taxon>
        <taxon>Bacillota</taxon>
        <taxon>Bacilli</taxon>
        <taxon>Bacillales</taxon>
        <taxon>Bacillaceae</taxon>
        <taxon>Halobacillus</taxon>
    </lineage>
</organism>
<accession>A0A1W6A0J8</accession>
<feature type="domain" description="YetF C-terminal" evidence="8">
    <location>
        <begin position="58"/>
        <end position="190"/>
    </location>
</feature>
<dbReference type="InterPro" id="IPR023090">
    <property type="entry name" value="UPF0702_alpha/beta_dom_sf"/>
</dbReference>
<dbReference type="OrthoDB" id="9778331at2"/>
<dbReference type="Proteomes" id="UP000192527">
    <property type="component" value="Chromosome"/>
</dbReference>
<comment type="similarity">
    <text evidence="2">Belongs to the UPF0702 family.</text>
</comment>
<evidence type="ECO:0000256" key="6">
    <source>
        <dbReference type="ARBA" id="ARBA00023136"/>
    </source>
</evidence>
<evidence type="ECO:0000313" key="10">
    <source>
        <dbReference type="Proteomes" id="UP000192527"/>
    </source>
</evidence>
<evidence type="ECO:0000313" key="9">
    <source>
        <dbReference type="EMBL" id="ARI79088.1"/>
    </source>
</evidence>
<comment type="subcellular location">
    <subcellularLocation>
        <location evidence="1">Cell membrane</location>
        <topology evidence="1">Multi-pass membrane protein</topology>
    </subcellularLocation>
</comment>
<evidence type="ECO:0000256" key="4">
    <source>
        <dbReference type="ARBA" id="ARBA00022692"/>
    </source>
</evidence>
<keyword evidence="3" id="KW-1003">Cell membrane</keyword>
<dbReference type="KEGG" id="hmn:HM131_02705"/>
<evidence type="ECO:0000256" key="7">
    <source>
        <dbReference type="SAM" id="Phobius"/>
    </source>
</evidence>
<protein>
    <submittedName>
        <fullName evidence="9">DUF421 domain-containing protein</fullName>
    </submittedName>
</protein>